<comment type="caution">
    <text evidence="1">The sequence shown here is derived from an EMBL/GenBank/DDBJ whole genome shotgun (WGS) entry which is preliminary data.</text>
</comment>
<organism evidence="1 2">
    <name type="scientific">Steinernema hermaphroditum</name>
    <dbReference type="NCBI Taxonomy" id="289476"/>
    <lineage>
        <taxon>Eukaryota</taxon>
        <taxon>Metazoa</taxon>
        <taxon>Ecdysozoa</taxon>
        <taxon>Nematoda</taxon>
        <taxon>Chromadorea</taxon>
        <taxon>Rhabditida</taxon>
        <taxon>Tylenchina</taxon>
        <taxon>Panagrolaimomorpha</taxon>
        <taxon>Strongyloidoidea</taxon>
        <taxon>Steinernematidae</taxon>
        <taxon>Steinernema</taxon>
    </lineage>
</organism>
<reference evidence="1" key="1">
    <citation type="submission" date="2023-06" db="EMBL/GenBank/DDBJ databases">
        <title>Genomic analysis of the entomopathogenic nematode Steinernema hermaphroditum.</title>
        <authorList>
            <person name="Schwarz E.M."/>
            <person name="Heppert J.K."/>
            <person name="Baniya A."/>
            <person name="Schwartz H.T."/>
            <person name="Tan C.-H."/>
            <person name="Antoshechkin I."/>
            <person name="Sternberg P.W."/>
            <person name="Goodrich-Blair H."/>
            <person name="Dillman A.R."/>
        </authorList>
    </citation>
    <scope>NUCLEOTIDE SEQUENCE</scope>
    <source>
        <strain evidence="1">PS9179</strain>
        <tissue evidence="1">Whole animal</tissue>
    </source>
</reference>
<name>A0AA39HCH0_9BILA</name>
<dbReference type="Proteomes" id="UP001175271">
    <property type="component" value="Unassembled WGS sequence"/>
</dbReference>
<accession>A0AA39HCH0</accession>
<gene>
    <name evidence="1" type="ORF">QR680_016484</name>
</gene>
<proteinExistence type="predicted"/>
<evidence type="ECO:0000313" key="2">
    <source>
        <dbReference type="Proteomes" id="UP001175271"/>
    </source>
</evidence>
<dbReference type="EMBL" id="JAUCMV010000004">
    <property type="protein sequence ID" value="KAK0402701.1"/>
    <property type="molecule type" value="Genomic_DNA"/>
</dbReference>
<sequence>MFARYLILFSLLVSFVVGFPIFVPFSNVAFKAANLAQKATEYIDDVPLTSLLSHNSHLLKSKEPRMLVRFG</sequence>
<protein>
    <submittedName>
        <fullName evidence="1">Uncharacterized protein</fullName>
    </submittedName>
</protein>
<evidence type="ECO:0000313" key="1">
    <source>
        <dbReference type="EMBL" id="KAK0402701.1"/>
    </source>
</evidence>
<keyword evidence="2" id="KW-1185">Reference proteome</keyword>
<dbReference type="AlphaFoldDB" id="A0AA39HCH0"/>